<dbReference type="FunFam" id="3.80.10.10:FF:000111">
    <property type="entry name" value="LRR receptor-like serine/threonine-protein kinase ERECTA"/>
    <property type="match status" value="1"/>
</dbReference>
<comment type="subcellular location">
    <subcellularLocation>
        <location evidence="1">Cell membrane</location>
        <topology evidence="1">Single-pass type I membrane protein</topology>
    </subcellularLocation>
</comment>
<keyword evidence="9 12" id="KW-0472">Membrane</keyword>
<dbReference type="RefSeq" id="XP_035543152.1">
    <property type="nucleotide sequence ID" value="XM_035687259.1"/>
</dbReference>
<dbReference type="InterPro" id="IPR046956">
    <property type="entry name" value="RLP23-like"/>
</dbReference>
<dbReference type="FunFam" id="3.80.10.10:FF:000041">
    <property type="entry name" value="LRR receptor-like serine/threonine-protein kinase ERECTA"/>
    <property type="match status" value="1"/>
</dbReference>
<dbReference type="PROSITE" id="PS51257">
    <property type="entry name" value="PROKAR_LIPOPROTEIN"/>
    <property type="match status" value="1"/>
</dbReference>
<dbReference type="FunCoup" id="A0A6P9EKC4">
    <property type="interactions" value="882"/>
</dbReference>
<dbReference type="SUPFAM" id="SSF52058">
    <property type="entry name" value="L domain-like"/>
    <property type="match status" value="2"/>
</dbReference>
<dbReference type="KEGG" id="jre:109022053"/>
<dbReference type="SMART" id="SM00369">
    <property type="entry name" value="LRR_TYP"/>
    <property type="match status" value="10"/>
</dbReference>
<evidence type="ECO:0000313" key="16">
    <source>
        <dbReference type="RefSeq" id="XP_035543152.1"/>
    </source>
</evidence>
<keyword evidence="11" id="KW-0325">Glycoprotein</keyword>
<dbReference type="PANTHER" id="PTHR48063">
    <property type="entry name" value="LRR RECEPTOR-LIKE KINASE"/>
    <property type="match status" value="1"/>
</dbReference>
<keyword evidence="6 13" id="KW-0732">Signal</keyword>
<keyword evidence="3" id="KW-1003">Cell membrane</keyword>
<dbReference type="Pfam" id="PF08263">
    <property type="entry name" value="LRRNT_2"/>
    <property type="match status" value="1"/>
</dbReference>
<feature type="chain" id="PRO_5027635132" evidence="13">
    <location>
        <begin position="21"/>
        <end position="1067"/>
    </location>
</feature>
<evidence type="ECO:0000256" key="7">
    <source>
        <dbReference type="ARBA" id="ARBA00022737"/>
    </source>
</evidence>
<evidence type="ECO:0000256" key="13">
    <source>
        <dbReference type="SAM" id="SignalP"/>
    </source>
</evidence>
<dbReference type="FunFam" id="3.80.10.10:FF:001347">
    <property type="entry name" value="LRR receptor-like serine/threonine-protein kinase GSO2"/>
    <property type="match status" value="1"/>
</dbReference>
<dbReference type="SUPFAM" id="SSF52047">
    <property type="entry name" value="RNI-like"/>
    <property type="match status" value="1"/>
</dbReference>
<comment type="similarity">
    <text evidence="2">Belongs to the RLP family.</text>
</comment>
<keyword evidence="4" id="KW-0433">Leucine-rich repeat</keyword>
<dbReference type="GeneID" id="109022053"/>
<dbReference type="InterPro" id="IPR001611">
    <property type="entry name" value="Leu-rich_rpt"/>
</dbReference>
<proteinExistence type="inferred from homology"/>
<evidence type="ECO:0000256" key="12">
    <source>
        <dbReference type="SAM" id="Phobius"/>
    </source>
</evidence>
<dbReference type="Pfam" id="PF13855">
    <property type="entry name" value="LRR_8"/>
    <property type="match status" value="2"/>
</dbReference>
<name>A0A6P9EKC4_JUGRE</name>
<dbReference type="InterPro" id="IPR003591">
    <property type="entry name" value="Leu-rich_rpt_typical-subtyp"/>
</dbReference>
<evidence type="ECO:0000256" key="5">
    <source>
        <dbReference type="ARBA" id="ARBA00022692"/>
    </source>
</evidence>
<evidence type="ECO:0000256" key="4">
    <source>
        <dbReference type="ARBA" id="ARBA00022614"/>
    </source>
</evidence>
<feature type="signal peptide" evidence="13">
    <location>
        <begin position="1"/>
        <end position="20"/>
    </location>
</feature>
<evidence type="ECO:0000256" key="1">
    <source>
        <dbReference type="ARBA" id="ARBA00004251"/>
    </source>
</evidence>
<dbReference type="InterPro" id="IPR032675">
    <property type="entry name" value="LRR_dom_sf"/>
</dbReference>
<dbReference type="GO" id="GO:0005886">
    <property type="term" value="C:plasma membrane"/>
    <property type="evidence" value="ECO:0007669"/>
    <property type="project" value="UniProtKB-SubCell"/>
</dbReference>
<dbReference type="PANTHER" id="PTHR48063:SF101">
    <property type="entry name" value="LRR RECEPTOR-LIKE SERINE_THREONINE-PROTEIN KINASE FLS2"/>
    <property type="match status" value="1"/>
</dbReference>
<evidence type="ECO:0000256" key="6">
    <source>
        <dbReference type="ARBA" id="ARBA00022729"/>
    </source>
</evidence>
<evidence type="ECO:0000256" key="2">
    <source>
        <dbReference type="ARBA" id="ARBA00009592"/>
    </source>
</evidence>
<reference evidence="16" key="1">
    <citation type="submission" date="2025-08" db="UniProtKB">
        <authorList>
            <consortium name="RefSeq"/>
        </authorList>
    </citation>
    <scope>IDENTIFICATION</scope>
    <source>
        <tissue evidence="16">Leaves</tissue>
    </source>
</reference>
<evidence type="ECO:0000256" key="10">
    <source>
        <dbReference type="ARBA" id="ARBA00023170"/>
    </source>
</evidence>
<accession>A0A6P9EKC4</accession>
<keyword evidence="10" id="KW-0675">Receptor</keyword>
<evidence type="ECO:0000256" key="3">
    <source>
        <dbReference type="ARBA" id="ARBA00022475"/>
    </source>
</evidence>
<evidence type="ECO:0000259" key="14">
    <source>
        <dbReference type="Pfam" id="PF08263"/>
    </source>
</evidence>
<keyword evidence="15" id="KW-1185">Reference proteome</keyword>
<sequence length="1067" mass="119383">MRASYLHFLLLVFGLLSCNATKLGFSFDLHDSKVRCIEEERQALLQFKQHLVDRSHWLSSWDSGEDCCKWEGIKCGNKTGHVVTLHLRSDWWYVEPATKHLEGEISSSLLGLQYLTYLDLSYNNFSEKPFPNFVGSLTKLQHLNLSYTFIAGTIPQQLGNLLGLISLDLSMNFDLTEAHHLDWLIHLPSLMHLDLSGVNLMQVVNWPNKVMMLPSLIHLSLIDCSLSTSTPQLRSINANSSSKLLFLDLSYNYDLMEAQNLDWLIYLPSLTHLDLSGVNLSQVLNWPNKVMMLPSLIHLSLSSCNLSTTTPQLLSINANSSSQLLFLDLSYNYDLMESQNLNWLIYLPSLTHLDLSGVNLNQVFNWPNKIMMLPSLIHLSLRDCSLSTTTPQLLSNSNSSSQLLFLDLSGKNYLTCFVFQWLFNSTTSLVDLDLSYTSGLQCSIPDGFGSLNSLQTLNLARNQLVGGIPKSFWHLCALESLTLSYNNLSGNLYEFMSNVSGCLVDSLQKFQISNNRFTGSLPESIGNLSNLQTLNVSENSLTGVITEAHFSNLIKLKELYLGFNSLILRFSYDWVPPFQLDVIYLSSCRLGSAFPKWLQSQKNYNRLDISNAGISDIIPAWFWDFPPMLFYLNMYNNQLHGNLPDFSSSRLSDFAIIDLSANRFDGSIPPFPSNVSSLDLSNNRFSGPVSFLCKLNTPTLLDSLNLSNNTLSGELPNCWTYIRDLVVLNLANNNFYGKIPDSIGSLVSIQLLHLSNNGFVGNIPMSLQNCSELITIDLGANNLNGMVPPWIGNSLPNLVILNLRSNQLYRRLPLNICLLSHIQILDLSLNKIEGTIPECIYNLTAMSRTMDTNSSAIYVYIMGRGSYIEYASLVWKGREFVFKNSLGLVKMIDLSNNKLHGEIPEGITNLTELVALNLSRNNLSGLITPRIGLLRNLQSLDLSRNQLYGEIPISISNLLDLSANNLLGKIPTGTQIQSRDASAFLGNPKLCGSPLPNECLEDLHPNYINTRGHKKENDDDDGFITKGFYVAATLGFIVGFWGVCCISVLNIRYIMKGLISNARMILA</sequence>
<dbReference type="Pfam" id="PF00560">
    <property type="entry name" value="LRR_1"/>
    <property type="match status" value="8"/>
</dbReference>
<dbReference type="PRINTS" id="PR00019">
    <property type="entry name" value="LEURICHRPT"/>
</dbReference>
<keyword evidence="7" id="KW-0677">Repeat</keyword>
<dbReference type="Gene3D" id="3.80.10.10">
    <property type="entry name" value="Ribonuclease Inhibitor"/>
    <property type="match status" value="3"/>
</dbReference>
<dbReference type="OrthoDB" id="1706571at2759"/>
<dbReference type="InterPro" id="IPR013210">
    <property type="entry name" value="LRR_N_plant-typ"/>
</dbReference>
<evidence type="ECO:0000256" key="8">
    <source>
        <dbReference type="ARBA" id="ARBA00022989"/>
    </source>
</evidence>
<keyword evidence="8 12" id="KW-1133">Transmembrane helix</keyword>
<organism evidence="15 16">
    <name type="scientific">Juglans regia</name>
    <name type="common">English walnut</name>
    <dbReference type="NCBI Taxonomy" id="51240"/>
    <lineage>
        <taxon>Eukaryota</taxon>
        <taxon>Viridiplantae</taxon>
        <taxon>Streptophyta</taxon>
        <taxon>Embryophyta</taxon>
        <taxon>Tracheophyta</taxon>
        <taxon>Spermatophyta</taxon>
        <taxon>Magnoliopsida</taxon>
        <taxon>eudicotyledons</taxon>
        <taxon>Gunneridae</taxon>
        <taxon>Pentapetalae</taxon>
        <taxon>rosids</taxon>
        <taxon>fabids</taxon>
        <taxon>Fagales</taxon>
        <taxon>Juglandaceae</taxon>
        <taxon>Juglans</taxon>
    </lineage>
</organism>
<dbReference type="InParanoid" id="A0A6P9EKC4"/>
<dbReference type="AlphaFoldDB" id="A0A6P9EKC4"/>
<keyword evidence="5 12" id="KW-0812">Transmembrane</keyword>
<evidence type="ECO:0000256" key="9">
    <source>
        <dbReference type="ARBA" id="ARBA00023136"/>
    </source>
</evidence>
<feature type="domain" description="Leucine-rich repeat-containing N-terminal plant-type" evidence="14">
    <location>
        <begin position="38"/>
        <end position="75"/>
    </location>
</feature>
<protein>
    <submittedName>
        <fullName evidence="16">Receptor-like protein EIX2</fullName>
    </submittedName>
</protein>
<evidence type="ECO:0000313" key="15">
    <source>
        <dbReference type="Proteomes" id="UP000235220"/>
    </source>
</evidence>
<dbReference type="Proteomes" id="UP000235220">
    <property type="component" value="Unplaced"/>
</dbReference>
<gene>
    <name evidence="16" type="primary">LOC109022053</name>
</gene>
<evidence type="ECO:0000256" key="11">
    <source>
        <dbReference type="ARBA" id="ARBA00023180"/>
    </source>
</evidence>
<feature type="transmembrane region" description="Helical" evidence="12">
    <location>
        <begin position="1028"/>
        <end position="1054"/>
    </location>
</feature>